<reference evidence="14" key="1">
    <citation type="submission" date="2021-01" db="EMBL/GenBank/DDBJ databases">
        <authorList>
            <person name="Kaushik A."/>
        </authorList>
    </citation>
    <scope>NUCLEOTIDE SEQUENCE</scope>
    <source>
        <strain evidence="14">AG1-1C</strain>
    </source>
</reference>
<feature type="domain" description="N-acetyltransferase" evidence="13">
    <location>
        <begin position="86"/>
        <end position="232"/>
    </location>
</feature>
<name>A0A8H3APS4_9AGAM</name>
<sequence length="232" mass="27015">MGKETPTKRTRSTRNAPLTKPRVVAPRRTQPPKTLARKANETSTEVLQELFNKHLLIPKRGKGRKKSLTWTIYDGPTLEADAALKTQVWDLFEANMKDLYEEAKDPHIKWSPTEKEEELYNELSRLIFVQDKEENVQAFSMFRFEAEKNHRGKTELLMYIYEIQVVEAFRGTGICRRAFTALEDIAREFQVQLVMLTCFKCNAQALAIYSHLGYEEHIDTTDTAKVFWKPIE</sequence>
<evidence type="ECO:0000256" key="11">
    <source>
        <dbReference type="ARBA" id="ARBA00049524"/>
    </source>
</evidence>
<evidence type="ECO:0000259" key="13">
    <source>
        <dbReference type="PROSITE" id="PS51186"/>
    </source>
</evidence>
<dbReference type="GO" id="GO:0005634">
    <property type="term" value="C:nucleus"/>
    <property type="evidence" value="ECO:0007669"/>
    <property type="project" value="UniProtKB-SubCell"/>
</dbReference>
<keyword evidence="8" id="KW-0539">Nucleus</keyword>
<dbReference type="EMBL" id="CAJMWS010000329">
    <property type="protein sequence ID" value="CAE6432547.1"/>
    <property type="molecule type" value="Genomic_DNA"/>
</dbReference>
<comment type="similarity">
    <text evidence="3">Belongs to the acetyltransferase family. NAA40 subfamily.</text>
</comment>
<evidence type="ECO:0000313" key="15">
    <source>
        <dbReference type="Proteomes" id="UP000663846"/>
    </source>
</evidence>
<dbReference type="PROSITE" id="PS51186">
    <property type="entry name" value="GNAT"/>
    <property type="match status" value="1"/>
</dbReference>
<dbReference type="OrthoDB" id="10267182at2759"/>
<evidence type="ECO:0000256" key="12">
    <source>
        <dbReference type="SAM" id="MobiDB-lite"/>
    </source>
</evidence>
<keyword evidence="6" id="KW-0963">Cytoplasm</keyword>
<evidence type="ECO:0000256" key="3">
    <source>
        <dbReference type="ARBA" id="ARBA00008870"/>
    </source>
</evidence>
<dbReference type="PANTHER" id="PTHR20531:SF1">
    <property type="entry name" value="N-ALPHA-ACETYLTRANSFERASE 40"/>
    <property type="match status" value="1"/>
</dbReference>
<dbReference type="Pfam" id="PF00583">
    <property type="entry name" value="Acetyltransf_1"/>
    <property type="match status" value="1"/>
</dbReference>
<comment type="catalytic activity">
    <reaction evidence="11">
        <text>N-terminal L-seryl-[histone H4] + acetyl-CoA = N-terminal N(alpha)-acetyl-L-seryl-[histone H4] + CoA + H(+)</text>
        <dbReference type="Rhea" id="RHEA:50596"/>
        <dbReference type="Rhea" id="RHEA-COMP:12740"/>
        <dbReference type="Rhea" id="RHEA-COMP:12743"/>
        <dbReference type="ChEBI" id="CHEBI:15378"/>
        <dbReference type="ChEBI" id="CHEBI:57287"/>
        <dbReference type="ChEBI" id="CHEBI:57288"/>
        <dbReference type="ChEBI" id="CHEBI:64738"/>
        <dbReference type="ChEBI" id="CHEBI:83690"/>
        <dbReference type="EC" id="2.3.1.257"/>
    </reaction>
</comment>
<keyword evidence="9" id="KW-0012">Acyltransferase</keyword>
<evidence type="ECO:0000313" key="14">
    <source>
        <dbReference type="EMBL" id="CAE6432547.1"/>
    </source>
</evidence>
<dbReference type="CDD" id="cd04301">
    <property type="entry name" value="NAT_SF"/>
    <property type="match status" value="1"/>
</dbReference>
<evidence type="ECO:0000256" key="6">
    <source>
        <dbReference type="ARBA" id="ARBA00022490"/>
    </source>
</evidence>
<dbReference type="InterPro" id="IPR016181">
    <property type="entry name" value="Acyl_CoA_acyltransferase"/>
</dbReference>
<dbReference type="PANTHER" id="PTHR20531">
    <property type="entry name" value="N-ALPHA-ACETYLTRANSFERASE 40"/>
    <property type="match status" value="1"/>
</dbReference>
<evidence type="ECO:0000256" key="4">
    <source>
        <dbReference type="ARBA" id="ARBA00012950"/>
    </source>
</evidence>
<comment type="caution">
    <text evidence="14">The sequence shown here is derived from an EMBL/GenBank/DDBJ whole genome shotgun (WGS) entry which is preliminary data.</text>
</comment>
<evidence type="ECO:0000256" key="10">
    <source>
        <dbReference type="ARBA" id="ARBA00047821"/>
    </source>
</evidence>
<evidence type="ECO:0000256" key="7">
    <source>
        <dbReference type="ARBA" id="ARBA00022679"/>
    </source>
</evidence>
<dbReference type="EC" id="2.3.1.257" evidence="4"/>
<evidence type="ECO:0000256" key="8">
    <source>
        <dbReference type="ARBA" id="ARBA00023242"/>
    </source>
</evidence>
<dbReference type="GO" id="GO:1990189">
    <property type="term" value="F:protein N-terminal-serine acetyltransferase activity"/>
    <property type="evidence" value="ECO:0007669"/>
    <property type="project" value="UniProtKB-EC"/>
</dbReference>
<accession>A0A8H3APS4</accession>
<comment type="subcellular location">
    <subcellularLocation>
        <location evidence="2">Cytoplasm</location>
    </subcellularLocation>
    <subcellularLocation>
        <location evidence="1">Nucleus</location>
    </subcellularLocation>
</comment>
<proteinExistence type="inferred from homology"/>
<keyword evidence="7" id="KW-0808">Transferase</keyword>
<dbReference type="GO" id="GO:0005737">
    <property type="term" value="C:cytoplasm"/>
    <property type="evidence" value="ECO:0007669"/>
    <property type="project" value="UniProtKB-SubCell"/>
</dbReference>
<evidence type="ECO:0000256" key="1">
    <source>
        <dbReference type="ARBA" id="ARBA00004123"/>
    </source>
</evidence>
<evidence type="ECO:0000256" key="9">
    <source>
        <dbReference type="ARBA" id="ARBA00023315"/>
    </source>
</evidence>
<dbReference type="GO" id="GO:0043998">
    <property type="term" value="F:histone H2A acetyltransferase activity"/>
    <property type="evidence" value="ECO:0007669"/>
    <property type="project" value="InterPro"/>
</dbReference>
<dbReference type="Proteomes" id="UP000663846">
    <property type="component" value="Unassembled WGS sequence"/>
</dbReference>
<protein>
    <recommendedName>
        <fullName evidence="5">N-alpha-acetyltransferase 40</fullName>
        <ecNumber evidence="4">2.3.1.257</ecNumber>
    </recommendedName>
</protein>
<dbReference type="InterPro" id="IPR000182">
    <property type="entry name" value="GNAT_dom"/>
</dbReference>
<gene>
    <name evidence="14" type="ORF">RDB_LOCUS112282</name>
</gene>
<comment type="catalytic activity">
    <reaction evidence="10">
        <text>N-terminal L-seryl-[histone H2A] + acetyl-CoA = N-terminal N(alpha)-acetyl-L-seryl-[histone H2A] + CoA + H(+)</text>
        <dbReference type="Rhea" id="RHEA:50600"/>
        <dbReference type="Rhea" id="RHEA-COMP:12742"/>
        <dbReference type="Rhea" id="RHEA-COMP:12744"/>
        <dbReference type="ChEBI" id="CHEBI:15378"/>
        <dbReference type="ChEBI" id="CHEBI:57287"/>
        <dbReference type="ChEBI" id="CHEBI:57288"/>
        <dbReference type="ChEBI" id="CHEBI:64738"/>
        <dbReference type="ChEBI" id="CHEBI:83690"/>
        <dbReference type="EC" id="2.3.1.257"/>
    </reaction>
</comment>
<dbReference type="GO" id="GO:0010485">
    <property type="term" value="F:histone H4 acetyltransferase activity"/>
    <property type="evidence" value="ECO:0007669"/>
    <property type="project" value="InterPro"/>
</dbReference>
<dbReference type="SUPFAM" id="SSF55729">
    <property type="entry name" value="Acyl-CoA N-acyltransferases (Nat)"/>
    <property type="match status" value="1"/>
</dbReference>
<dbReference type="InterPro" id="IPR039949">
    <property type="entry name" value="NAA40"/>
</dbReference>
<organism evidence="14 15">
    <name type="scientific">Rhizoctonia solani</name>
    <dbReference type="NCBI Taxonomy" id="456999"/>
    <lineage>
        <taxon>Eukaryota</taxon>
        <taxon>Fungi</taxon>
        <taxon>Dikarya</taxon>
        <taxon>Basidiomycota</taxon>
        <taxon>Agaricomycotina</taxon>
        <taxon>Agaricomycetes</taxon>
        <taxon>Cantharellales</taxon>
        <taxon>Ceratobasidiaceae</taxon>
        <taxon>Rhizoctonia</taxon>
    </lineage>
</organism>
<dbReference type="AlphaFoldDB" id="A0A8H3APS4"/>
<feature type="region of interest" description="Disordered" evidence="12">
    <location>
        <begin position="1"/>
        <end position="40"/>
    </location>
</feature>
<evidence type="ECO:0000256" key="5">
    <source>
        <dbReference type="ARBA" id="ARBA00015043"/>
    </source>
</evidence>
<evidence type="ECO:0000256" key="2">
    <source>
        <dbReference type="ARBA" id="ARBA00004496"/>
    </source>
</evidence>
<dbReference type="Gene3D" id="3.40.630.30">
    <property type="match status" value="1"/>
</dbReference>